<dbReference type="AlphaFoldDB" id="A0A328P1X5"/>
<keyword evidence="1" id="KW-0472">Membrane</keyword>
<feature type="transmembrane region" description="Helical" evidence="1">
    <location>
        <begin position="262"/>
        <end position="280"/>
    </location>
</feature>
<feature type="transmembrane region" description="Helical" evidence="1">
    <location>
        <begin position="325"/>
        <end position="342"/>
    </location>
</feature>
<evidence type="ECO:0000256" key="1">
    <source>
        <dbReference type="SAM" id="Phobius"/>
    </source>
</evidence>
<feature type="transmembrane region" description="Helical" evidence="1">
    <location>
        <begin position="39"/>
        <end position="61"/>
    </location>
</feature>
<organism evidence="2 3">
    <name type="scientific">Dyella jiangningensis</name>
    <dbReference type="NCBI Taxonomy" id="1379159"/>
    <lineage>
        <taxon>Bacteria</taxon>
        <taxon>Pseudomonadati</taxon>
        <taxon>Pseudomonadota</taxon>
        <taxon>Gammaproteobacteria</taxon>
        <taxon>Lysobacterales</taxon>
        <taxon>Rhodanobacteraceae</taxon>
        <taxon>Dyella</taxon>
    </lineage>
</organism>
<dbReference type="PANTHER" id="PTHR43044">
    <property type="match status" value="1"/>
</dbReference>
<evidence type="ECO:0000313" key="3">
    <source>
        <dbReference type="Proteomes" id="UP000248926"/>
    </source>
</evidence>
<comment type="caution">
    <text evidence="2">The sequence shown here is derived from an EMBL/GenBank/DDBJ whole genome shotgun (WGS) entry which is preliminary data.</text>
</comment>
<dbReference type="PANTHER" id="PTHR43044:SF1">
    <property type="entry name" value="QUINOL:CYTOCHROME C OXIDOREDUCTASE QUINONE-BINDING SUBUNIT 2"/>
    <property type="match status" value="1"/>
</dbReference>
<dbReference type="OrthoDB" id="140980at2"/>
<dbReference type="EMBL" id="NFZS01000002">
    <property type="protein sequence ID" value="RAO76178.1"/>
    <property type="molecule type" value="Genomic_DNA"/>
</dbReference>
<feature type="transmembrane region" description="Helical" evidence="1">
    <location>
        <begin position="292"/>
        <end position="310"/>
    </location>
</feature>
<evidence type="ECO:0008006" key="4">
    <source>
        <dbReference type="Google" id="ProtNLM"/>
    </source>
</evidence>
<dbReference type="RefSeq" id="WP_111983125.1">
    <property type="nucleotide sequence ID" value="NZ_NFZS01000002.1"/>
</dbReference>
<feature type="transmembrane region" description="Helical" evidence="1">
    <location>
        <begin position="151"/>
        <end position="171"/>
    </location>
</feature>
<feature type="transmembrane region" description="Helical" evidence="1">
    <location>
        <begin position="119"/>
        <end position="139"/>
    </location>
</feature>
<gene>
    <name evidence="2" type="ORF">CA260_10795</name>
</gene>
<evidence type="ECO:0000313" key="2">
    <source>
        <dbReference type="EMBL" id="RAO76178.1"/>
    </source>
</evidence>
<proteinExistence type="predicted"/>
<name>A0A328P1X5_9GAMM</name>
<feature type="transmembrane region" description="Helical" evidence="1">
    <location>
        <begin position="177"/>
        <end position="200"/>
    </location>
</feature>
<feature type="transmembrane region" description="Helical" evidence="1">
    <location>
        <begin position="81"/>
        <end position="99"/>
    </location>
</feature>
<accession>A0A328P1X5</accession>
<sequence>MKRRAPAIGWRFIAALAIGWLVLWLVALRDPERVFTAYLAAWLLLLAIPLGSLCLLMIHALTGGERGRELRRHCTDAVRCLPLSLLLSLPLMCGAPWLFGWAQAAHRDDWPVHYLNLPFFYLRCAACFACWLMLARGAVRRAGRDAWTGYAAGGLILMLLSTSIGAVDWIMSRVAGWHSTALGATLFASQLLTALAFAVWRHLRDATQAGLAPRRQDMANLLLVAALGWGYLAFMDYLTAWISDLPADNAWYLPRLRTDWRWLGATLAVVPLSCILPLLARAVKQSVTPLRWIAGLLFVTQAFYDLWLVLPDVHRGGPAWSWREPLAWLCATGPAICAWIPGKTRRVDTDARAMDAAT</sequence>
<keyword evidence="1" id="KW-1133">Transmembrane helix</keyword>
<dbReference type="Proteomes" id="UP000248926">
    <property type="component" value="Unassembled WGS sequence"/>
</dbReference>
<reference evidence="2 3" key="1">
    <citation type="journal article" date="2018" name="Genet. Mol. Biol.">
        <title>The genome sequence of Dyella jiangningensis FCAV SCS01 from a lignocellulose-decomposing microbial consortium metagenome reveals potential for biotechnological applications.</title>
        <authorList>
            <person name="Desiderato J.G."/>
            <person name="Alvarenga D.O."/>
            <person name="Constancio M.T.L."/>
            <person name="Alves L.M.C."/>
            <person name="Varani A.M."/>
        </authorList>
    </citation>
    <scope>NUCLEOTIDE SEQUENCE [LARGE SCALE GENOMIC DNA]</scope>
    <source>
        <strain evidence="2 3">FCAV SCS01</strain>
    </source>
</reference>
<feature type="transmembrane region" description="Helical" evidence="1">
    <location>
        <begin position="221"/>
        <end position="242"/>
    </location>
</feature>
<keyword evidence="1" id="KW-0812">Transmembrane</keyword>
<feature type="transmembrane region" description="Helical" evidence="1">
    <location>
        <begin position="7"/>
        <end position="27"/>
    </location>
</feature>
<keyword evidence="3" id="KW-1185">Reference proteome</keyword>
<protein>
    <recommendedName>
        <fullName evidence="4">Quinol:cytochrome C oxidoreductase</fullName>
    </recommendedName>
</protein>